<feature type="transmembrane region" description="Helical" evidence="1">
    <location>
        <begin position="269"/>
        <end position="290"/>
    </location>
</feature>
<comment type="caution">
    <text evidence="3">The sequence shown here is derived from an EMBL/GenBank/DDBJ whole genome shotgun (WGS) entry which is preliminary data.</text>
</comment>
<sequence>MVPHKLNRQLLLLAVIGIVLYVSVMAYNMIANSSSVEEDFALHAVTKTAAADAAVKFVETKFPGVTPSGTRVLYESDQELSGYLQKSGLYDEYESAYGQRFPLDYWQVDVKTRTSDTVYTVYVGMEKPEIAGWRKTAAARKAPPTEDGAKIAAASVIGMGYKADEFVYNANDKTGRGEKPDSTLYTFESTQAKIGEAKLLLQVNVQSGETVSFKPAFSVPSDYLSWLGKQQKSASWMTMAHLVFTVVMGIVALVYMIMYARHISFSRGIVMTLVYAAAYIVQTFNMIPALQTQSPDQDQVVMVILLSVSILFVLLSAASVYMSLLAGDALWRQKNKHLWPRWSESDFGAHIFYAMGRGYLICLFIMGVQQVVFFAAEKGFHAFGVNDPMQSPLNMLWPGLFPTLAWLAGISEEILFRLFGIIIFKKLLRNTFLAILIPNVFWALGHTGYTIYPSYTRLIEVTLLGFIFGYVFLKYGLYTAIYAHVAMDSILMAFSYIASENTAESVLVGLFYAALPAIVGYAIMLLHARLKPKRPQPEFVPPGAT</sequence>
<feature type="transmembrane region" description="Helical" evidence="1">
    <location>
        <begin position="302"/>
        <end position="331"/>
    </location>
</feature>
<reference evidence="3 4" key="1">
    <citation type="journal article" date="2009" name="Int. J. Syst. Evol. Microbiol.">
        <title>Paenibacillus contaminans sp. nov., isolated from a contaminated laboratory plate.</title>
        <authorList>
            <person name="Chou J.H."/>
            <person name="Lee J.H."/>
            <person name="Lin M.C."/>
            <person name="Chang P.S."/>
            <person name="Arun A.B."/>
            <person name="Young C.C."/>
            <person name="Chen W.M."/>
        </authorList>
    </citation>
    <scope>NUCLEOTIDE SEQUENCE [LARGE SCALE GENOMIC DNA]</scope>
    <source>
        <strain evidence="3 4">CKOBP-6</strain>
    </source>
</reference>
<feature type="transmembrane region" description="Helical" evidence="1">
    <location>
        <begin position="505"/>
        <end position="526"/>
    </location>
</feature>
<keyword evidence="4" id="KW-1185">Reference proteome</keyword>
<dbReference type="RefSeq" id="WP_113029841.1">
    <property type="nucleotide sequence ID" value="NZ_QMFB01000002.1"/>
</dbReference>
<protein>
    <submittedName>
        <fullName evidence="3">CPBP family intramembrane metalloprotease domain-containing protein</fullName>
    </submittedName>
</protein>
<organism evidence="3 4">
    <name type="scientific">Paenibacillus contaminans</name>
    <dbReference type="NCBI Taxonomy" id="450362"/>
    <lineage>
        <taxon>Bacteria</taxon>
        <taxon>Bacillati</taxon>
        <taxon>Bacillota</taxon>
        <taxon>Bacilli</taxon>
        <taxon>Bacillales</taxon>
        <taxon>Paenibacillaceae</taxon>
        <taxon>Paenibacillus</taxon>
    </lineage>
</organism>
<dbReference type="Proteomes" id="UP000250369">
    <property type="component" value="Unassembled WGS sequence"/>
</dbReference>
<evidence type="ECO:0000256" key="1">
    <source>
        <dbReference type="SAM" id="Phobius"/>
    </source>
</evidence>
<gene>
    <name evidence="3" type="ORF">DQG23_05715</name>
</gene>
<dbReference type="GO" id="GO:0080120">
    <property type="term" value="P:CAAX-box protein maturation"/>
    <property type="evidence" value="ECO:0007669"/>
    <property type="project" value="UniProtKB-ARBA"/>
</dbReference>
<feature type="transmembrane region" description="Helical" evidence="1">
    <location>
        <begin position="431"/>
        <end position="449"/>
    </location>
</feature>
<dbReference type="AlphaFoldDB" id="A0A329MR71"/>
<feature type="transmembrane region" description="Helical" evidence="1">
    <location>
        <begin position="236"/>
        <end position="257"/>
    </location>
</feature>
<dbReference type="GO" id="GO:0006508">
    <property type="term" value="P:proteolysis"/>
    <property type="evidence" value="ECO:0007669"/>
    <property type="project" value="UniProtKB-KW"/>
</dbReference>
<keyword evidence="1" id="KW-0472">Membrane</keyword>
<keyword evidence="1" id="KW-0812">Transmembrane</keyword>
<dbReference type="InterPro" id="IPR003675">
    <property type="entry name" value="Rce1/LyrA-like_dom"/>
</dbReference>
<dbReference type="Pfam" id="PF02517">
    <property type="entry name" value="Rce1-like"/>
    <property type="match status" value="1"/>
</dbReference>
<dbReference type="GO" id="GO:0004175">
    <property type="term" value="F:endopeptidase activity"/>
    <property type="evidence" value="ECO:0007669"/>
    <property type="project" value="UniProtKB-ARBA"/>
</dbReference>
<dbReference type="OrthoDB" id="2675631at2"/>
<keyword evidence="3" id="KW-0482">Metalloprotease</keyword>
<accession>A0A329MR71</accession>
<feature type="domain" description="CAAX prenyl protease 2/Lysostaphin resistance protein A-like" evidence="2">
    <location>
        <begin position="400"/>
        <end position="489"/>
    </location>
</feature>
<keyword evidence="1" id="KW-1133">Transmembrane helix</keyword>
<keyword evidence="3" id="KW-0378">Hydrolase</keyword>
<evidence type="ECO:0000313" key="3">
    <source>
        <dbReference type="EMBL" id="RAV22435.1"/>
    </source>
</evidence>
<dbReference type="EMBL" id="QMFB01000002">
    <property type="protein sequence ID" value="RAV22435.1"/>
    <property type="molecule type" value="Genomic_DNA"/>
</dbReference>
<name>A0A329MR71_9BACL</name>
<feature type="transmembrane region" description="Helical" evidence="1">
    <location>
        <begin position="396"/>
        <end position="419"/>
    </location>
</feature>
<evidence type="ECO:0000259" key="2">
    <source>
        <dbReference type="Pfam" id="PF02517"/>
    </source>
</evidence>
<dbReference type="GO" id="GO:0008237">
    <property type="term" value="F:metallopeptidase activity"/>
    <property type="evidence" value="ECO:0007669"/>
    <property type="project" value="UniProtKB-KW"/>
</dbReference>
<evidence type="ECO:0000313" key="4">
    <source>
        <dbReference type="Proteomes" id="UP000250369"/>
    </source>
</evidence>
<proteinExistence type="predicted"/>
<keyword evidence="3" id="KW-0645">Protease</keyword>
<feature type="transmembrane region" description="Helical" evidence="1">
    <location>
        <begin position="351"/>
        <end position="376"/>
    </location>
</feature>